<dbReference type="InterPro" id="IPR010156">
    <property type="entry name" value="CRISPR-assoc_prot_Cas6"/>
</dbReference>
<sequence length="263" mass="30349">MRFRIYINKTGKESFLPINYQYELSAAIYKTIDRADSEFSKFLHEEGYLAYGKKFRLFTFSRIFFEQFKVIKDAGRIHHQGNAAFFEISFLVDKAAEEFIKGLFLDQEFVLGDKISRAFYQVSSIEAVQPPLFKENMRYRCLSPVFLRRKRSGGGEDYLHPENSDYGILLMQNLLSKSKAYELANQWDESPTGGQIPEFEFTPIGRVFKNGVKIKQLTEKETQLIGYSFEFELKAPVELHEIGYHAGFGHLGSQGFGCVEVKS</sequence>
<protein>
    <recommendedName>
        <fullName evidence="4">CRISPR-associated endoribonuclease</fullName>
    </recommendedName>
</protein>
<dbReference type="Pfam" id="PF21350">
    <property type="entry name" value="Cas6_I-A"/>
    <property type="match status" value="1"/>
</dbReference>
<dbReference type="EMBL" id="RPHB01000016">
    <property type="protein sequence ID" value="MBW3470444.1"/>
    <property type="molecule type" value="Genomic_DNA"/>
</dbReference>
<keyword evidence="3" id="KW-0051">Antiviral defense</keyword>
<evidence type="ECO:0000313" key="7">
    <source>
        <dbReference type="Proteomes" id="UP000727490"/>
    </source>
</evidence>
<name>A0A951J282_9BACT</name>
<dbReference type="AlphaFoldDB" id="A0A951J282"/>
<organism evidence="6 7">
    <name type="scientific">Arthrospiribacter ruber</name>
    <dbReference type="NCBI Taxonomy" id="2487934"/>
    <lineage>
        <taxon>Bacteria</taxon>
        <taxon>Pseudomonadati</taxon>
        <taxon>Bacteroidota</taxon>
        <taxon>Cytophagia</taxon>
        <taxon>Cytophagales</taxon>
        <taxon>Cyclobacteriaceae</taxon>
        <taxon>Arthrospiribacter</taxon>
    </lineage>
</organism>
<dbReference type="Proteomes" id="UP000727490">
    <property type="component" value="Unassembled WGS sequence"/>
</dbReference>
<reference evidence="6 7" key="1">
    <citation type="journal article" date="2020" name="Syst. Appl. Microbiol.">
        <title>Arthrospiribacter ruber gen. nov., sp. nov., a novel bacterium isolated from Arthrospira cultures.</title>
        <authorList>
            <person name="Waleron M."/>
            <person name="Misztak A."/>
            <person name="Waleron M.M."/>
            <person name="Furmaniak M."/>
            <person name="Mrozik A."/>
            <person name="Waleron K."/>
        </authorList>
    </citation>
    <scope>NUCLEOTIDE SEQUENCE [LARGE SCALE GENOMIC DNA]</scope>
    <source>
        <strain evidence="6 7">DPMB0001</strain>
    </source>
</reference>
<dbReference type="GO" id="GO:0003723">
    <property type="term" value="F:RNA binding"/>
    <property type="evidence" value="ECO:0007669"/>
    <property type="project" value="UniProtKB-KW"/>
</dbReference>
<dbReference type="NCBIfam" id="TIGR01877">
    <property type="entry name" value="cas_cas6"/>
    <property type="match status" value="1"/>
</dbReference>
<gene>
    <name evidence="6" type="primary">cas6</name>
    <name evidence="6" type="ORF">EGN73_21935</name>
</gene>
<dbReference type="PIRSF" id="PIRSF005054">
    <property type="entry name" value="PF1131"/>
    <property type="match status" value="1"/>
</dbReference>
<feature type="domain" description="CRISPR associated protein Cas6 C-terminal" evidence="5">
    <location>
        <begin position="130"/>
        <end position="261"/>
    </location>
</feature>
<dbReference type="PANTHER" id="PTHR36984">
    <property type="entry name" value="CRISPR-ASSOCIATED ENDORIBONUCLEASE CAS6 1"/>
    <property type="match status" value="1"/>
</dbReference>
<dbReference type="PANTHER" id="PTHR36984:SF1">
    <property type="entry name" value="CRISPR-ASSOCIATED ENDORIBONUCLEASE CAS6 1"/>
    <property type="match status" value="1"/>
</dbReference>
<comment type="similarity">
    <text evidence="1 4">Belongs to the CRISPR-associated protein Cas6/Cse3/CasE family.</text>
</comment>
<accession>A0A951J282</accession>
<evidence type="ECO:0000256" key="4">
    <source>
        <dbReference type="PIRNR" id="PIRNR005054"/>
    </source>
</evidence>
<evidence type="ECO:0000313" key="6">
    <source>
        <dbReference type="EMBL" id="MBW3470444.1"/>
    </source>
</evidence>
<evidence type="ECO:0000256" key="1">
    <source>
        <dbReference type="ARBA" id="ARBA00005937"/>
    </source>
</evidence>
<evidence type="ECO:0000256" key="2">
    <source>
        <dbReference type="ARBA" id="ARBA00022884"/>
    </source>
</evidence>
<dbReference type="RefSeq" id="WP_219294253.1">
    <property type="nucleotide sequence ID" value="NZ_RPHB01000016.1"/>
</dbReference>
<evidence type="ECO:0000259" key="5">
    <source>
        <dbReference type="Pfam" id="PF01881"/>
    </source>
</evidence>
<dbReference type="InterPro" id="IPR049435">
    <property type="entry name" value="Cas_Cas6_C"/>
</dbReference>
<proteinExistence type="inferred from homology"/>
<dbReference type="GO" id="GO:0051607">
    <property type="term" value="P:defense response to virus"/>
    <property type="evidence" value="ECO:0007669"/>
    <property type="project" value="UniProtKB-KW"/>
</dbReference>
<dbReference type="GO" id="GO:0016788">
    <property type="term" value="F:hydrolase activity, acting on ester bonds"/>
    <property type="evidence" value="ECO:0007669"/>
    <property type="project" value="InterPro"/>
</dbReference>
<comment type="function">
    <text evidence="4">CRISPR (clustered regularly interspaced short palindromic repeat), is an adaptive immune system that provides protection against mobile genetic elements (viruses, transposable elements and conjugative plasmids). CRISPR clusters contain sequences complementary to antecedent mobile elements and target invading nucleic acids. CRISPR clusters are transcribed and processed into CRISPR RNA (crRNA).</text>
</comment>
<keyword evidence="7" id="KW-1185">Reference proteome</keyword>
<evidence type="ECO:0000256" key="3">
    <source>
        <dbReference type="ARBA" id="ARBA00023118"/>
    </source>
</evidence>
<dbReference type="Pfam" id="PF01881">
    <property type="entry name" value="Cas_Cas6_C"/>
    <property type="match status" value="1"/>
</dbReference>
<keyword evidence="2" id="KW-0694">RNA-binding</keyword>
<comment type="caution">
    <text evidence="6">The sequence shown here is derived from an EMBL/GenBank/DDBJ whole genome shotgun (WGS) entry which is preliminary data.</text>
</comment>
<dbReference type="CDD" id="cd21140">
    <property type="entry name" value="Cas6_I-like"/>
    <property type="match status" value="1"/>
</dbReference>